<dbReference type="PANTHER" id="PTHR22911">
    <property type="entry name" value="ACYL-MALONYL CONDENSING ENZYME-RELATED"/>
    <property type="match status" value="1"/>
</dbReference>
<feature type="transmembrane region" description="Helical" evidence="2">
    <location>
        <begin position="38"/>
        <end position="57"/>
    </location>
</feature>
<accession>A0A9D1H4Q9</accession>
<comment type="similarity">
    <text evidence="1">Belongs to the EamA transporter family.</text>
</comment>
<keyword evidence="2" id="KW-0472">Membrane</keyword>
<dbReference type="InterPro" id="IPR000620">
    <property type="entry name" value="EamA_dom"/>
</dbReference>
<dbReference type="Pfam" id="PF00892">
    <property type="entry name" value="EamA"/>
    <property type="match status" value="2"/>
</dbReference>
<feature type="transmembrane region" description="Helical" evidence="2">
    <location>
        <begin position="153"/>
        <end position="172"/>
    </location>
</feature>
<feature type="transmembrane region" description="Helical" evidence="2">
    <location>
        <begin position="102"/>
        <end position="120"/>
    </location>
</feature>
<comment type="caution">
    <text evidence="4">The sequence shown here is derived from an EMBL/GenBank/DDBJ whole genome shotgun (WGS) entry which is preliminary data.</text>
</comment>
<evidence type="ECO:0000313" key="5">
    <source>
        <dbReference type="Proteomes" id="UP000824165"/>
    </source>
</evidence>
<feature type="transmembrane region" description="Helical" evidence="2">
    <location>
        <begin position="127"/>
        <end position="147"/>
    </location>
</feature>
<feature type="transmembrane region" description="Helical" evidence="2">
    <location>
        <begin position="184"/>
        <end position="208"/>
    </location>
</feature>
<dbReference type="SUPFAM" id="SSF103481">
    <property type="entry name" value="Multidrug resistance efflux transporter EmrE"/>
    <property type="match status" value="2"/>
</dbReference>
<proteinExistence type="inferred from homology"/>
<protein>
    <submittedName>
        <fullName evidence="4">DMT family transporter</fullName>
    </submittedName>
</protein>
<reference evidence="4" key="1">
    <citation type="submission" date="2020-10" db="EMBL/GenBank/DDBJ databases">
        <authorList>
            <person name="Gilroy R."/>
        </authorList>
    </citation>
    <scope>NUCLEOTIDE SEQUENCE</scope>
    <source>
        <strain evidence="4">CHK181-108</strain>
    </source>
</reference>
<evidence type="ECO:0000313" key="4">
    <source>
        <dbReference type="EMBL" id="HIT85179.1"/>
    </source>
</evidence>
<dbReference type="InterPro" id="IPR037185">
    <property type="entry name" value="EmrE-like"/>
</dbReference>
<keyword evidence="2" id="KW-0812">Transmembrane</keyword>
<feature type="domain" description="EamA" evidence="3">
    <location>
        <begin position="152"/>
        <end position="285"/>
    </location>
</feature>
<dbReference type="AlphaFoldDB" id="A0A9D1H4Q9"/>
<organism evidence="4 5">
    <name type="scientific">Candidatus Ornithomonoglobus intestinigallinarum</name>
    <dbReference type="NCBI Taxonomy" id="2840894"/>
    <lineage>
        <taxon>Bacteria</taxon>
        <taxon>Bacillati</taxon>
        <taxon>Bacillota</taxon>
        <taxon>Clostridia</taxon>
        <taxon>Candidatus Ornithomonoglobus</taxon>
    </lineage>
</organism>
<dbReference type="Proteomes" id="UP000824165">
    <property type="component" value="Unassembled WGS sequence"/>
</dbReference>
<reference evidence="4" key="2">
    <citation type="journal article" date="2021" name="PeerJ">
        <title>Extensive microbial diversity within the chicken gut microbiome revealed by metagenomics and culture.</title>
        <authorList>
            <person name="Gilroy R."/>
            <person name="Ravi A."/>
            <person name="Getino M."/>
            <person name="Pursley I."/>
            <person name="Horton D.L."/>
            <person name="Alikhan N.F."/>
            <person name="Baker D."/>
            <person name="Gharbi K."/>
            <person name="Hall N."/>
            <person name="Watson M."/>
            <person name="Adriaenssens E.M."/>
            <person name="Foster-Nyarko E."/>
            <person name="Jarju S."/>
            <person name="Secka A."/>
            <person name="Antonio M."/>
            <person name="Oren A."/>
            <person name="Chaudhuri R.R."/>
            <person name="La Ragione R."/>
            <person name="Hildebrand F."/>
            <person name="Pallen M.J."/>
        </authorList>
    </citation>
    <scope>NUCLEOTIDE SEQUENCE</scope>
    <source>
        <strain evidence="4">CHK181-108</strain>
    </source>
</reference>
<keyword evidence="2" id="KW-1133">Transmembrane helix</keyword>
<dbReference type="EMBL" id="DVLU01000040">
    <property type="protein sequence ID" value="HIT85179.1"/>
    <property type="molecule type" value="Genomic_DNA"/>
</dbReference>
<dbReference type="GO" id="GO:0016020">
    <property type="term" value="C:membrane"/>
    <property type="evidence" value="ECO:0007669"/>
    <property type="project" value="InterPro"/>
</dbReference>
<sequence length="291" mass="31525">MRERLIKNKGKIYLLVSAFIYGLAPILAKTAYTGGTRAVTLAFLRASMAVPLLFVLLKAEHMPLRLTRTEFKKVSLLGLFGGAVPIILLYLSYRYISVGLATTLHFVYPIIIVFATSFIYHEKLDKLTLIAALSATAGIFMFVDIGGTANKTGIILALLSGIFYSFYVLYMDRSGLDKMDCMKLTFYTLVIISAGTLVYGLAAHAISFSMTPKAWLYSFLISLLVTFAAVPLFQAGIKYEGASAAGILSTAEPITTLILGAVFLGEAISGMQYMGGLLILAGVAAVQIKHR</sequence>
<name>A0A9D1H4Q9_9FIRM</name>
<feature type="transmembrane region" description="Helical" evidence="2">
    <location>
        <begin position="77"/>
        <end position="96"/>
    </location>
</feature>
<evidence type="ECO:0000259" key="3">
    <source>
        <dbReference type="Pfam" id="PF00892"/>
    </source>
</evidence>
<feature type="domain" description="EamA" evidence="3">
    <location>
        <begin position="9"/>
        <end position="142"/>
    </location>
</feature>
<gene>
    <name evidence="4" type="ORF">IAA60_04635</name>
</gene>
<feature type="transmembrane region" description="Helical" evidence="2">
    <location>
        <begin position="214"/>
        <end position="233"/>
    </location>
</feature>
<feature type="transmembrane region" description="Helical" evidence="2">
    <location>
        <begin position="12"/>
        <end position="32"/>
    </location>
</feature>
<feature type="transmembrane region" description="Helical" evidence="2">
    <location>
        <begin position="270"/>
        <end position="288"/>
    </location>
</feature>
<dbReference type="PANTHER" id="PTHR22911:SF137">
    <property type="entry name" value="SOLUTE CARRIER FAMILY 35 MEMBER G2-RELATED"/>
    <property type="match status" value="1"/>
</dbReference>
<evidence type="ECO:0000256" key="2">
    <source>
        <dbReference type="SAM" id="Phobius"/>
    </source>
</evidence>
<feature type="transmembrane region" description="Helical" evidence="2">
    <location>
        <begin position="245"/>
        <end position="264"/>
    </location>
</feature>
<evidence type="ECO:0000256" key="1">
    <source>
        <dbReference type="ARBA" id="ARBA00007362"/>
    </source>
</evidence>